<keyword evidence="4" id="KW-1134">Transmembrane beta strand</keyword>
<protein>
    <submittedName>
        <fullName evidence="12">TonB-dependent receptor</fullName>
    </submittedName>
</protein>
<dbReference type="PANTHER" id="PTHR30069:SF46">
    <property type="entry name" value="OAR PROTEIN"/>
    <property type="match status" value="1"/>
</dbReference>
<evidence type="ECO:0000256" key="2">
    <source>
        <dbReference type="ARBA" id="ARBA00009810"/>
    </source>
</evidence>
<sequence length="1143" mass="123449">MITQQQIRLTKLALALSVALAAAPVFAQNTTSAIGGRISAADGKPAAGAQVQIVHAESGSVSNVVTDAEGRYVARGLRVGGPYTIVITKDGVTERRENVFIELAETAAVDATLGQQMQTVTVTGSAARSEIFSNNAMGSVTSISRADLETQASINRNLQDFARIDPRISQTDKDRGEMSVAGQNSRYNSMTIDGVAINDTFGLEANGSPTARQPISMEAIASVQVNVANYDVTQRGYTGANINAVTKSGTNQYHGGAYYVTRDDRLVGKRYNRSTDAYVDAPDFKDNTKGLWVSGPLVQDKLFFFALAENYESSRSAPEFGAIGSGAGTTVGISPNQIARLTDIAKNRYNFDLGSTGVPAGTKMKVEERMVKFDWNISDDHRASLRYSKTSQNEPIFPGFSQSGVALSSQFYNQDKTIETLVGQVFSDWTQNFSTEFKVSQRDYDSVPVNNATLPTMSFSFTGALPSDAPSGTRTGTRFLNSGTESSRHNNVLGTKTLDIYAGANYLWGDHEFKVGADYTSNEVYNAFLQNVYGNYTFQCDNNFTYANVPGASAAGAVNCATATSAQIDAAIYENFSRGRPSSYTVQLPVAGGSLSNAIAQFTMKNTGFFLQDNWSVNKNLTVSAGVRVDLTNVDNNPLRNAAVAQPTVAGNAATFLRQTGGYSLDNTRTFDGNKLWQPRVGFNYKFDSARPMQLRGGAGLFQGAAATVWMSNPFSNPGAATRSITCSGSGATRCPNTDGLFTPDVNAQRTVTGSTPAANVDILSPDLKQPSIWKANLAFEHELPWNGLVFGAELLATQNKDAIFYQHLNLGAPTRTGTDGRALYYNANGLNASCYTFTNNAAGTATGCQNTAKALSNLSYDRVLVAQRTDKGDAQVVTLSVTSPTRKGFGWSVAYSHTNATEVSPLTSSTSNSSWSGRSVFNPNEEVAANSSYLVKDRINARLSWENRFFGNYRTRLGVFYEGREGKPYSWTINNDLNGDGLAGNDLMYIPSGVGSGEVVFFGDTATNKANETKFWDIVESNKALRNAKGGVVERNSAFSPWTNSFDVKITQEIPGFMAKHKASFSLDILNFGNLLNKKWGRIEEVGFQSAGAQARSFVDYVGLNAAGKYVYAVRNNVEDLDVRQAKGESQWAIQATVKYEF</sequence>
<evidence type="ECO:0000256" key="7">
    <source>
        <dbReference type="ARBA" id="ARBA00023170"/>
    </source>
</evidence>
<feature type="domain" description="TonB-dependent transporter Oar-like beta-barrel" evidence="11">
    <location>
        <begin position="245"/>
        <end position="317"/>
    </location>
</feature>
<comment type="caution">
    <text evidence="12">The sequence shown here is derived from an EMBL/GenBank/DDBJ whole genome shotgun (WGS) entry which is preliminary data.</text>
</comment>
<dbReference type="GO" id="GO:0044718">
    <property type="term" value="P:siderophore transmembrane transport"/>
    <property type="evidence" value="ECO:0007669"/>
    <property type="project" value="TreeGrafter"/>
</dbReference>
<comment type="subcellular location">
    <subcellularLocation>
        <location evidence="1">Cell outer membrane</location>
        <topology evidence="1">Multi-pass membrane protein</topology>
    </subcellularLocation>
</comment>
<gene>
    <name evidence="12" type="ORF">HGB41_20435</name>
</gene>
<dbReference type="InterPro" id="IPR013784">
    <property type="entry name" value="Carb-bd-like_fold"/>
</dbReference>
<dbReference type="InterPro" id="IPR037066">
    <property type="entry name" value="Plug_dom_sf"/>
</dbReference>
<dbReference type="AlphaFoldDB" id="A0A7Y2K2H5"/>
<feature type="chain" id="PRO_5031492376" evidence="9">
    <location>
        <begin position="28"/>
        <end position="1143"/>
    </location>
</feature>
<evidence type="ECO:0000256" key="6">
    <source>
        <dbReference type="ARBA" id="ARBA00023136"/>
    </source>
</evidence>
<evidence type="ECO:0000256" key="5">
    <source>
        <dbReference type="ARBA" id="ARBA00022692"/>
    </source>
</evidence>
<dbReference type="SUPFAM" id="SSF49452">
    <property type="entry name" value="Starch-binding domain-like"/>
    <property type="match status" value="1"/>
</dbReference>
<dbReference type="InterPro" id="IPR036942">
    <property type="entry name" value="Beta-barrel_TonB_sf"/>
</dbReference>
<dbReference type="SUPFAM" id="SSF56935">
    <property type="entry name" value="Porins"/>
    <property type="match status" value="1"/>
</dbReference>
<dbReference type="InterPro" id="IPR057601">
    <property type="entry name" value="Oar-like_b-barrel"/>
</dbReference>
<evidence type="ECO:0000313" key="13">
    <source>
        <dbReference type="Proteomes" id="UP000533905"/>
    </source>
</evidence>
<evidence type="ECO:0000256" key="8">
    <source>
        <dbReference type="ARBA" id="ARBA00023237"/>
    </source>
</evidence>
<keyword evidence="3" id="KW-0813">Transport</keyword>
<proteinExistence type="inferred from homology"/>
<evidence type="ECO:0000256" key="4">
    <source>
        <dbReference type="ARBA" id="ARBA00022452"/>
    </source>
</evidence>
<organism evidence="12 13">
    <name type="scientific">Telluria aromaticivorans</name>
    <dbReference type="NCBI Taxonomy" id="2725995"/>
    <lineage>
        <taxon>Bacteria</taxon>
        <taxon>Pseudomonadati</taxon>
        <taxon>Pseudomonadota</taxon>
        <taxon>Betaproteobacteria</taxon>
        <taxon>Burkholderiales</taxon>
        <taxon>Oxalobacteraceae</taxon>
        <taxon>Telluria group</taxon>
        <taxon>Telluria</taxon>
    </lineage>
</organism>
<dbReference type="GO" id="GO:0009279">
    <property type="term" value="C:cell outer membrane"/>
    <property type="evidence" value="ECO:0007669"/>
    <property type="project" value="UniProtKB-SubCell"/>
</dbReference>
<feature type="signal peptide" evidence="9">
    <location>
        <begin position="1"/>
        <end position="27"/>
    </location>
</feature>
<evidence type="ECO:0000313" key="12">
    <source>
        <dbReference type="EMBL" id="NNG25356.1"/>
    </source>
</evidence>
<feature type="domain" description="TonB-dependent transporter Oar-like beta-barrel" evidence="11">
    <location>
        <begin position="365"/>
        <end position="1076"/>
    </location>
</feature>
<feature type="domain" description="TonB-dependent receptor plug" evidence="10">
    <location>
        <begin position="136"/>
        <end position="226"/>
    </location>
</feature>
<keyword evidence="13" id="KW-1185">Reference proteome</keyword>
<evidence type="ECO:0000259" key="10">
    <source>
        <dbReference type="Pfam" id="PF07715"/>
    </source>
</evidence>
<dbReference type="EMBL" id="JABAIV010000009">
    <property type="protein sequence ID" value="NNG25356.1"/>
    <property type="molecule type" value="Genomic_DNA"/>
</dbReference>
<dbReference type="Pfam" id="PF25183">
    <property type="entry name" value="OMP_b-brl_4"/>
    <property type="match status" value="2"/>
</dbReference>
<dbReference type="Gene3D" id="2.60.40.1120">
    <property type="entry name" value="Carboxypeptidase-like, regulatory domain"/>
    <property type="match status" value="1"/>
</dbReference>
<dbReference type="PANTHER" id="PTHR30069">
    <property type="entry name" value="TONB-DEPENDENT OUTER MEMBRANE RECEPTOR"/>
    <property type="match status" value="1"/>
</dbReference>
<dbReference type="Pfam" id="PF07715">
    <property type="entry name" value="Plug"/>
    <property type="match status" value="1"/>
</dbReference>
<evidence type="ECO:0000256" key="3">
    <source>
        <dbReference type="ARBA" id="ARBA00022448"/>
    </source>
</evidence>
<evidence type="ECO:0000256" key="9">
    <source>
        <dbReference type="SAM" id="SignalP"/>
    </source>
</evidence>
<keyword evidence="5" id="KW-0812">Transmembrane</keyword>
<keyword evidence="9" id="KW-0732">Signal</keyword>
<accession>A0A7Y2K2H5</accession>
<evidence type="ECO:0000259" key="11">
    <source>
        <dbReference type="Pfam" id="PF25183"/>
    </source>
</evidence>
<comment type="similarity">
    <text evidence="2">Belongs to the TonB-dependent receptor family.</text>
</comment>
<dbReference type="InterPro" id="IPR012910">
    <property type="entry name" value="Plug_dom"/>
</dbReference>
<dbReference type="Proteomes" id="UP000533905">
    <property type="component" value="Unassembled WGS sequence"/>
</dbReference>
<evidence type="ECO:0000256" key="1">
    <source>
        <dbReference type="ARBA" id="ARBA00004571"/>
    </source>
</evidence>
<dbReference type="Pfam" id="PF13620">
    <property type="entry name" value="CarboxypepD_reg"/>
    <property type="match status" value="1"/>
</dbReference>
<dbReference type="GO" id="GO:0015344">
    <property type="term" value="F:siderophore uptake transmembrane transporter activity"/>
    <property type="evidence" value="ECO:0007669"/>
    <property type="project" value="TreeGrafter"/>
</dbReference>
<dbReference type="GO" id="GO:0030246">
    <property type="term" value="F:carbohydrate binding"/>
    <property type="evidence" value="ECO:0007669"/>
    <property type="project" value="InterPro"/>
</dbReference>
<dbReference type="RefSeq" id="WP_171087918.1">
    <property type="nucleotide sequence ID" value="NZ_JABAIV010000009.1"/>
</dbReference>
<reference evidence="12 13" key="1">
    <citation type="submission" date="2020-04" db="EMBL/GenBank/DDBJ databases">
        <title>Massilia sp. nov., a cold adapted bacteria isolated from Arctic soil.</title>
        <authorList>
            <person name="Son J."/>
            <person name="Ka J.-O."/>
        </authorList>
    </citation>
    <scope>NUCLEOTIDE SEQUENCE [LARGE SCALE GENOMIC DNA]</scope>
    <source>
        <strain evidence="12 13">ML15P13</strain>
    </source>
</reference>
<name>A0A7Y2K2H5_9BURK</name>
<dbReference type="InterPro" id="IPR039426">
    <property type="entry name" value="TonB-dep_rcpt-like"/>
</dbReference>
<keyword evidence="8" id="KW-0998">Cell outer membrane</keyword>
<keyword evidence="6" id="KW-0472">Membrane</keyword>
<keyword evidence="7 12" id="KW-0675">Receptor</keyword>
<dbReference type="Gene3D" id="2.40.170.20">
    <property type="entry name" value="TonB-dependent receptor, beta-barrel domain"/>
    <property type="match status" value="1"/>
</dbReference>
<dbReference type="Gene3D" id="2.170.130.10">
    <property type="entry name" value="TonB-dependent receptor, plug domain"/>
    <property type="match status" value="1"/>
</dbReference>